<keyword evidence="4" id="KW-0274">FAD</keyword>
<sequence length="397" mass="42766">MSTQVVVLGSGYAGAGAVTTLEEELGHDAQLTWVAEHDYHLVLHEVHRCIRDPSVESSITIPVDDIKSDSTDFVKGRATDVNVDERVVELEGGDTVDYDYLLVAIGSSTAFFGIEGLEEFAHQLKGLDDAREIHQDIKEAAADASRDDPAQVVIGGAGLSGIQAAAEVAEYRDTNRAPIDIKLVEGMDEIFPGNDPELQGALRRRVEDLDIDILTGDFISKVDEETVFIGGGEDEDPEELDYDVLVWTGGITGQPEASDVELEQDERSHRFFAEEDFQTSDDRVFAVGDCALVEQGPDSVAPPTAQAAWDAADVAGENIARAIAGKPLKRWTFTDKGTVISIGHDAVAHGVKFPVVGEFPVNVFGGPLARTLKKGIAANWIADVTSPKRALSAWNDL</sequence>
<dbReference type="InterPro" id="IPR051169">
    <property type="entry name" value="NADH-Q_oxidoreductase"/>
</dbReference>
<evidence type="ECO:0000256" key="5">
    <source>
        <dbReference type="ARBA" id="ARBA00023002"/>
    </source>
</evidence>
<comment type="similarity">
    <text evidence="2">Belongs to the NADH dehydrogenase family.</text>
</comment>
<dbReference type="AlphaFoldDB" id="A0A0D6JPY7"/>
<evidence type="ECO:0000256" key="3">
    <source>
        <dbReference type="ARBA" id="ARBA00022630"/>
    </source>
</evidence>
<dbReference type="GO" id="GO:0003955">
    <property type="term" value="F:NAD(P)H dehydrogenase (quinone) activity"/>
    <property type="evidence" value="ECO:0007669"/>
    <property type="project" value="TreeGrafter"/>
</dbReference>
<dbReference type="InterPro" id="IPR023753">
    <property type="entry name" value="FAD/NAD-binding_dom"/>
</dbReference>
<evidence type="ECO:0000313" key="8">
    <source>
        <dbReference type="Proteomes" id="UP000198902"/>
    </source>
</evidence>
<dbReference type="EMBL" id="CSTE01000002">
    <property type="protein sequence ID" value="CQR49914.1"/>
    <property type="molecule type" value="Genomic_DNA"/>
</dbReference>
<name>A0A0D6JPY7_9EURY</name>
<evidence type="ECO:0000259" key="6">
    <source>
        <dbReference type="Pfam" id="PF07992"/>
    </source>
</evidence>
<keyword evidence="8" id="KW-1185">Reference proteome</keyword>
<dbReference type="PANTHER" id="PTHR42913">
    <property type="entry name" value="APOPTOSIS-INDUCING FACTOR 1"/>
    <property type="match status" value="1"/>
</dbReference>
<accession>A0A0D6JPY7</accession>
<dbReference type="GO" id="GO:0019646">
    <property type="term" value="P:aerobic electron transport chain"/>
    <property type="evidence" value="ECO:0007669"/>
    <property type="project" value="TreeGrafter"/>
</dbReference>
<keyword evidence="5" id="KW-0560">Oxidoreductase</keyword>
<dbReference type="PRINTS" id="PR00368">
    <property type="entry name" value="FADPNR"/>
</dbReference>
<reference evidence="8" key="1">
    <citation type="submission" date="2015-03" db="EMBL/GenBank/DDBJ databases">
        <authorList>
            <person name="Urmite Genomes"/>
        </authorList>
    </citation>
    <scope>NUCLEOTIDE SEQUENCE [LARGE SCALE GENOMIC DNA]</scope>
    <source>
        <strain evidence="8">Arc-Hr</strain>
    </source>
</reference>
<dbReference type="InterPro" id="IPR036188">
    <property type="entry name" value="FAD/NAD-bd_sf"/>
</dbReference>
<dbReference type="PANTHER" id="PTHR42913:SF3">
    <property type="entry name" value="64 KDA MITOCHONDRIAL NADH DEHYDROGENASE (EUROFUNG)"/>
    <property type="match status" value="1"/>
</dbReference>
<dbReference type="Proteomes" id="UP000198902">
    <property type="component" value="Unassembled WGS sequence"/>
</dbReference>
<feature type="domain" description="FAD/NAD(P)-binding" evidence="6">
    <location>
        <begin position="4"/>
        <end position="311"/>
    </location>
</feature>
<proteinExistence type="inferred from homology"/>
<evidence type="ECO:0000256" key="1">
    <source>
        <dbReference type="ARBA" id="ARBA00001974"/>
    </source>
</evidence>
<comment type="cofactor">
    <cofactor evidence="1">
        <name>FAD</name>
        <dbReference type="ChEBI" id="CHEBI:57692"/>
    </cofactor>
</comment>
<dbReference type="Pfam" id="PF07992">
    <property type="entry name" value="Pyr_redox_2"/>
    <property type="match status" value="1"/>
</dbReference>
<protein>
    <submittedName>
        <fullName evidence="7">NADH dehydrogenase-like protein</fullName>
    </submittedName>
</protein>
<dbReference type="SUPFAM" id="SSF51905">
    <property type="entry name" value="FAD/NAD(P)-binding domain"/>
    <property type="match status" value="2"/>
</dbReference>
<evidence type="ECO:0000256" key="4">
    <source>
        <dbReference type="ARBA" id="ARBA00022827"/>
    </source>
</evidence>
<keyword evidence="3" id="KW-0285">Flavoprotein</keyword>
<evidence type="ECO:0000256" key="2">
    <source>
        <dbReference type="ARBA" id="ARBA00005272"/>
    </source>
</evidence>
<evidence type="ECO:0000313" key="7">
    <source>
        <dbReference type="EMBL" id="CQR49914.1"/>
    </source>
</evidence>
<dbReference type="RefSeq" id="WP_089777753.1">
    <property type="nucleotide sequence ID" value="NZ_CABLRR010000002.1"/>
</dbReference>
<dbReference type="Gene3D" id="3.50.50.100">
    <property type="match status" value="1"/>
</dbReference>
<organism evidence="7 8">
    <name type="scientific">Haloferax massiliensis</name>
    <dbReference type="NCBI Taxonomy" id="1476858"/>
    <lineage>
        <taxon>Archaea</taxon>
        <taxon>Methanobacteriati</taxon>
        <taxon>Methanobacteriota</taxon>
        <taxon>Stenosarchaea group</taxon>
        <taxon>Halobacteria</taxon>
        <taxon>Halobacteriales</taxon>
        <taxon>Haloferacaceae</taxon>
        <taxon>Haloferax</taxon>
    </lineage>
</organism>
<dbReference type="OrthoDB" id="6639at2157"/>
<gene>
    <name evidence="7" type="ORF">BN996_01390</name>
</gene>